<organism evidence="3 4">
    <name type="scientific">Aphidius gifuensis</name>
    <name type="common">Parasitoid wasp</name>
    <dbReference type="NCBI Taxonomy" id="684658"/>
    <lineage>
        <taxon>Eukaryota</taxon>
        <taxon>Metazoa</taxon>
        <taxon>Ecdysozoa</taxon>
        <taxon>Arthropoda</taxon>
        <taxon>Hexapoda</taxon>
        <taxon>Insecta</taxon>
        <taxon>Pterygota</taxon>
        <taxon>Neoptera</taxon>
        <taxon>Endopterygota</taxon>
        <taxon>Hymenoptera</taxon>
        <taxon>Apocrita</taxon>
        <taxon>Ichneumonoidea</taxon>
        <taxon>Braconidae</taxon>
        <taxon>Aphidiinae</taxon>
        <taxon>Aphidius</taxon>
    </lineage>
</organism>
<dbReference type="InterPro" id="IPR054518">
    <property type="entry name" value="ABHD16_N"/>
</dbReference>
<dbReference type="GO" id="GO:0006660">
    <property type="term" value="P:phosphatidylserine catabolic process"/>
    <property type="evidence" value="ECO:0007669"/>
    <property type="project" value="TreeGrafter"/>
</dbReference>
<keyword evidence="1" id="KW-1133">Transmembrane helix</keyword>
<dbReference type="GO" id="GO:0047372">
    <property type="term" value="F:monoacylglycerol lipase activity"/>
    <property type="evidence" value="ECO:0007669"/>
    <property type="project" value="TreeGrafter"/>
</dbReference>
<sequence>MSVWTCIWSPRLYSFYEGSWKIYEPSNTEKYADYILYFLGAVAFLSLFTLPKIGFLLFYKLCRCYCRRKTTEERKCHRRKKLFKFIYKLGRFIVIAALIFTTILVITLGVRSVARSSNPKYTNFLKVLSKAQESYTYESKQSIRKYDFEFWAWPTDYQVLSKDLLNGKPRVTLPDASIKLSITTAPFKLISYLISNIVVKAMYPGSTSIFNMIIENKLIDGRIHLNVLGAKRSNTGIPFPEKEINAIDAVIKYSIEKLNFTVDKIALNGWSIGGFTSTWAAMNYDLHGLLLDATFDNVLNVALYMMPNFVSSLTTYVITDYLDLDNSQQLNKYDGRVMLIRRTEDQIMSSPTGNLPSNRANYLLTNMLIHRYPKLLDNNNNKTIDVLKNYLAMSMVDVDSITLAVKTKVLFQDGIPLDENICLTKIRENINNNNGTIKYPSTLGDNFDSISKQHLVVYLANKYMKDQNSGHNVRLNQNLFKLGWDPRA</sequence>
<comment type="caution">
    <text evidence="3">The sequence shown here is derived from an EMBL/GenBank/DDBJ whole genome shotgun (WGS) entry which is preliminary data.</text>
</comment>
<keyword evidence="1" id="KW-0472">Membrane</keyword>
<dbReference type="Proteomes" id="UP000639338">
    <property type="component" value="Unassembled WGS sequence"/>
</dbReference>
<evidence type="ECO:0000259" key="2">
    <source>
        <dbReference type="Pfam" id="PF22990"/>
    </source>
</evidence>
<dbReference type="Pfam" id="PF22990">
    <property type="entry name" value="ABHD16_N"/>
    <property type="match status" value="1"/>
</dbReference>
<evidence type="ECO:0000313" key="3">
    <source>
        <dbReference type="EMBL" id="KAF7988414.1"/>
    </source>
</evidence>
<accession>A0A835CMI5</accession>
<evidence type="ECO:0000256" key="1">
    <source>
        <dbReference type="SAM" id="Phobius"/>
    </source>
</evidence>
<name>A0A835CMI5_APHGI</name>
<feature type="transmembrane region" description="Helical" evidence="1">
    <location>
        <begin position="34"/>
        <end position="59"/>
    </location>
</feature>
<keyword evidence="4" id="KW-1185">Reference proteome</keyword>
<dbReference type="PANTHER" id="PTHR12277">
    <property type="entry name" value="ALPHA/BETA HYDROLASE DOMAIN-CONTAINING PROTEIN"/>
    <property type="match status" value="1"/>
</dbReference>
<feature type="domain" description="Phosphatidylserine Lipase ABHD16 N-terminal" evidence="2">
    <location>
        <begin position="1"/>
        <end position="149"/>
    </location>
</feature>
<dbReference type="GO" id="GO:0012505">
    <property type="term" value="C:endomembrane system"/>
    <property type="evidence" value="ECO:0007669"/>
    <property type="project" value="TreeGrafter"/>
</dbReference>
<dbReference type="OrthoDB" id="6412627at2759"/>
<dbReference type="PANTHER" id="PTHR12277:SF72">
    <property type="entry name" value="BAT5L PROTEIN"/>
    <property type="match status" value="1"/>
</dbReference>
<dbReference type="EMBL" id="JACMRX010000005">
    <property type="protein sequence ID" value="KAF7988414.1"/>
    <property type="molecule type" value="Genomic_DNA"/>
</dbReference>
<proteinExistence type="predicted"/>
<feature type="transmembrane region" description="Helical" evidence="1">
    <location>
        <begin position="89"/>
        <end position="110"/>
    </location>
</feature>
<protein>
    <recommendedName>
        <fullName evidence="2">Phosphatidylserine Lipase ABHD16 N-terminal domain-containing protein</fullName>
    </recommendedName>
</protein>
<dbReference type="AlphaFoldDB" id="A0A835CMI5"/>
<dbReference type="GO" id="GO:0052651">
    <property type="term" value="P:monoacylglycerol catabolic process"/>
    <property type="evidence" value="ECO:0007669"/>
    <property type="project" value="TreeGrafter"/>
</dbReference>
<dbReference type="Gene3D" id="3.40.50.1820">
    <property type="entry name" value="alpha/beta hydrolase"/>
    <property type="match status" value="1"/>
</dbReference>
<keyword evidence="1" id="KW-0812">Transmembrane</keyword>
<dbReference type="GO" id="GO:0004620">
    <property type="term" value="F:phospholipase activity"/>
    <property type="evidence" value="ECO:0007669"/>
    <property type="project" value="TreeGrafter"/>
</dbReference>
<dbReference type="InterPro" id="IPR029058">
    <property type="entry name" value="AB_hydrolase_fold"/>
</dbReference>
<reference evidence="3 4" key="1">
    <citation type="submission" date="2020-08" db="EMBL/GenBank/DDBJ databases">
        <title>Aphidius gifuensis genome sequencing and assembly.</title>
        <authorList>
            <person name="Du Z."/>
        </authorList>
    </citation>
    <scope>NUCLEOTIDE SEQUENCE [LARGE SCALE GENOMIC DNA]</scope>
    <source>
        <strain evidence="3">YNYX2018</strain>
        <tissue evidence="3">Adults</tissue>
    </source>
</reference>
<gene>
    <name evidence="3" type="ORF">HCN44_000987</name>
</gene>
<dbReference type="SUPFAM" id="SSF53474">
    <property type="entry name" value="alpha/beta-Hydrolases"/>
    <property type="match status" value="1"/>
</dbReference>
<evidence type="ECO:0000313" key="4">
    <source>
        <dbReference type="Proteomes" id="UP000639338"/>
    </source>
</evidence>